<evidence type="ECO:0000256" key="1">
    <source>
        <dbReference type="SAM" id="MobiDB-lite"/>
    </source>
</evidence>
<organism evidence="2 3">
    <name type="scientific">Prorocentrum cordatum</name>
    <dbReference type="NCBI Taxonomy" id="2364126"/>
    <lineage>
        <taxon>Eukaryota</taxon>
        <taxon>Sar</taxon>
        <taxon>Alveolata</taxon>
        <taxon>Dinophyceae</taxon>
        <taxon>Prorocentrales</taxon>
        <taxon>Prorocentraceae</taxon>
        <taxon>Prorocentrum</taxon>
    </lineage>
</organism>
<feature type="region of interest" description="Disordered" evidence="1">
    <location>
        <begin position="1"/>
        <end position="43"/>
    </location>
</feature>
<evidence type="ECO:0008006" key="4">
    <source>
        <dbReference type="Google" id="ProtNLM"/>
    </source>
</evidence>
<dbReference type="Proteomes" id="UP001189429">
    <property type="component" value="Unassembled WGS sequence"/>
</dbReference>
<name>A0ABN9TTP9_9DINO</name>
<dbReference type="Gene3D" id="1.10.472.10">
    <property type="entry name" value="Cyclin-like"/>
    <property type="match status" value="1"/>
</dbReference>
<evidence type="ECO:0000313" key="3">
    <source>
        <dbReference type="Proteomes" id="UP001189429"/>
    </source>
</evidence>
<keyword evidence="3" id="KW-1185">Reference proteome</keyword>
<comment type="caution">
    <text evidence="2">The sequence shown here is derived from an EMBL/GenBank/DDBJ whole genome shotgun (WGS) entry which is preliminary data.</text>
</comment>
<proteinExistence type="predicted"/>
<feature type="compositionally biased region" description="Basic and acidic residues" evidence="1">
    <location>
        <begin position="1"/>
        <end position="17"/>
    </location>
</feature>
<sequence>MTVGDSFDKMATNREAEWGTGLSSEGCRRPPTAVDRAQTHPPARVAARLQGAMAPAAAEAPPAAAAPESGADVLEALANLLRARSNANPARRDEPLPSSSINYFMASRAADISVEDYLRRLLRFFECSQSCLVLVAIYVDRVLSLREETSR</sequence>
<evidence type="ECO:0000313" key="2">
    <source>
        <dbReference type="EMBL" id="CAK0849576.1"/>
    </source>
</evidence>
<reference evidence="2" key="1">
    <citation type="submission" date="2023-10" db="EMBL/GenBank/DDBJ databases">
        <authorList>
            <person name="Chen Y."/>
            <person name="Shah S."/>
            <person name="Dougan E. K."/>
            <person name="Thang M."/>
            <person name="Chan C."/>
        </authorList>
    </citation>
    <scope>NUCLEOTIDE SEQUENCE [LARGE SCALE GENOMIC DNA]</scope>
</reference>
<accession>A0ABN9TTP9</accession>
<dbReference type="InterPro" id="IPR013922">
    <property type="entry name" value="Cyclin_PHO80-like"/>
</dbReference>
<dbReference type="EMBL" id="CAUYUJ010015072">
    <property type="protein sequence ID" value="CAK0849576.1"/>
    <property type="molecule type" value="Genomic_DNA"/>
</dbReference>
<gene>
    <name evidence="2" type="ORF">PCOR1329_LOCUS42238</name>
</gene>
<protein>
    <recommendedName>
        <fullName evidence="4">Cyclin</fullName>
    </recommendedName>
</protein>
<dbReference type="Pfam" id="PF08613">
    <property type="entry name" value="Cyclin"/>
    <property type="match status" value="1"/>
</dbReference>